<comment type="similarity">
    <text evidence="1 2">Belongs to the peptidase S14 family.</text>
</comment>
<organism evidence="4 5">
    <name type="scientific">Ziziphus jujuba</name>
    <name type="common">Chinese jujube</name>
    <name type="synonym">Ziziphus sativa</name>
    <dbReference type="NCBI Taxonomy" id="326968"/>
    <lineage>
        <taxon>Eukaryota</taxon>
        <taxon>Viridiplantae</taxon>
        <taxon>Streptophyta</taxon>
        <taxon>Embryophyta</taxon>
        <taxon>Tracheophyta</taxon>
        <taxon>Spermatophyta</taxon>
        <taxon>Magnoliopsida</taxon>
        <taxon>eudicotyledons</taxon>
        <taxon>Gunneridae</taxon>
        <taxon>Pentapetalae</taxon>
        <taxon>rosids</taxon>
        <taxon>fabids</taxon>
        <taxon>Rosales</taxon>
        <taxon>Rhamnaceae</taxon>
        <taxon>Paliureae</taxon>
        <taxon>Ziziphus</taxon>
    </lineage>
</organism>
<dbReference type="GO" id="GO:0006515">
    <property type="term" value="P:protein quality control for misfolded or incompletely synthesized proteins"/>
    <property type="evidence" value="ECO:0007669"/>
    <property type="project" value="TreeGrafter"/>
</dbReference>
<keyword evidence="4" id="KW-1185">Reference proteome</keyword>
<accession>A0A6P3YY14</accession>
<dbReference type="GO" id="GO:0009532">
    <property type="term" value="C:plastid stroma"/>
    <property type="evidence" value="ECO:0007669"/>
    <property type="project" value="UniProtKB-ARBA"/>
</dbReference>
<evidence type="ECO:0000313" key="5">
    <source>
        <dbReference type="RefSeq" id="XP_015869008.3"/>
    </source>
</evidence>
<dbReference type="CDD" id="cd07017">
    <property type="entry name" value="S14_ClpP_2"/>
    <property type="match status" value="1"/>
</dbReference>
<evidence type="ECO:0000256" key="2">
    <source>
        <dbReference type="RuleBase" id="RU003567"/>
    </source>
</evidence>
<dbReference type="InterPro" id="IPR029045">
    <property type="entry name" value="ClpP/crotonase-like_dom_sf"/>
</dbReference>
<dbReference type="Proteomes" id="UP001652623">
    <property type="component" value="Chromosome 6"/>
</dbReference>
<protein>
    <recommendedName>
        <fullName evidence="2">ATP-dependent Clp protease proteolytic subunit</fullName>
    </recommendedName>
</protein>
<name>A0A6P3YY14_ZIZJJ</name>
<proteinExistence type="inferred from homology"/>
<dbReference type="GO" id="GO:0009368">
    <property type="term" value="C:endopeptidase Clp complex"/>
    <property type="evidence" value="ECO:0007669"/>
    <property type="project" value="TreeGrafter"/>
</dbReference>
<feature type="region of interest" description="Disordered" evidence="3">
    <location>
        <begin position="1"/>
        <end position="20"/>
    </location>
</feature>
<dbReference type="PANTHER" id="PTHR10381:SF46">
    <property type="entry name" value="ATP-DEPENDENT CLP PROTEASE PROTEOLYTIC SUBUNIT-RELATED PROTEIN 2, CHLOROPLASTIC"/>
    <property type="match status" value="1"/>
</dbReference>
<keyword evidence="5" id="KW-0378">Hydrolase</keyword>
<dbReference type="SUPFAM" id="SSF52096">
    <property type="entry name" value="ClpP/crotonase"/>
    <property type="match status" value="1"/>
</dbReference>
<dbReference type="FunCoup" id="A0A6P3YY14">
    <property type="interactions" value="1564"/>
</dbReference>
<dbReference type="GO" id="GO:0004252">
    <property type="term" value="F:serine-type endopeptidase activity"/>
    <property type="evidence" value="ECO:0007669"/>
    <property type="project" value="InterPro"/>
</dbReference>
<sequence length="290" mass="32159">MSLSFQTTTSTPSLHAQAGHFHPPPSLGTKLYSGLKLQSAGPFGAGKPNLTIEFYGKVNKSLQPRLHNHKPSRAQFGMMPIGTPRVPYRTPGEGTWQWVDLWNALYRERVIFIGQHIDEEFSNQILATMLYLDSIDDSKKLYMYINGPGGDLTPSMAIYDTMQSLKSPVGTHCVGYAYNLAAFLVAAGEKGNRFAMPLSRIALQSPAGAARGQADDIQNEANELLRIRDYLFKELAEKTGQPVEKIYKDLSRMKRFNAQEALEYGLIDRVVRPPRIKADAPRKDAGTGLG</sequence>
<dbReference type="PANTHER" id="PTHR10381">
    <property type="entry name" value="ATP-DEPENDENT CLP PROTEASE PROTEOLYTIC SUBUNIT"/>
    <property type="match status" value="1"/>
</dbReference>
<dbReference type="PRINTS" id="PR00127">
    <property type="entry name" value="CLPPROTEASEP"/>
</dbReference>
<dbReference type="GO" id="GO:0051117">
    <property type="term" value="F:ATPase binding"/>
    <property type="evidence" value="ECO:0007669"/>
    <property type="project" value="TreeGrafter"/>
</dbReference>
<evidence type="ECO:0000256" key="3">
    <source>
        <dbReference type="SAM" id="MobiDB-lite"/>
    </source>
</evidence>
<dbReference type="KEGG" id="zju:107406406"/>
<dbReference type="InParanoid" id="A0A6P3YY14"/>
<evidence type="ECO:0000313" key="4">
    <source>
        <dbReference type="Proteomes" id="UP001652623"/>
    </source>
</evidence>
<dbReference type="Pfam" id="PF00574">
    <property type="entry name" value="CLP_protease"/>
    <property type="match status" value="1"/>
</dbReference>
<reference evidence="5" key="1">
    <citation type="submission" date="2025-08" db="UniProtKB">
        <authorList>
            <consortium name="RefSeq"/>
        </authorList>
    </citation>
    <scope>IDENTIFICATION</scope>
    <source>
        <tissue evidence="5">Seedling</tissue>
    </source>
</reference>
<dbReference type="AlphaFoldDB" id="A0A6P3YY14"/>
<dbReference type="RefSeq" id="XP_015869008.3">
    <property type="nucleotide sequence ID" value="XM_016013522.4"/>
</dbReference>
<dbReference type="InterPro" id="IPR001907">
    <property type="entry name" value="ClpP"/>
</dbReference>
<keyword evidence="5" id="KW-0645">Protease</keyword>
<dbReference type="GeneID" id="107406406"/>
<dbReference type="Gene3D" id="3.90.226.10">
    <property type="entry name" value="2-enoyl-CoA Hydratase, Chain A, domain 1"/>
    <property type="match status" value="1"/>
</dbReference>
<evidence type="ECO:0000256" key="1">
    <source>
        <dbReference type="ARBA" id="ARBA00007039"/>
    </source>
</evidence>
<dbReference type="GO" id="GO:0004176">
    <property type="term" value="F:ATP-dependent peptidase activity"/>
    <property type="evidence" value="ECO:0007669"/>
    <property type="project" value="InterPro"/>
</dbReference>
<gene>
    <name evidence="5" type="primary">LOC107406406</name>
</gene>
<dbReference type="InterPro" id="IPR023562">
    <property type="entry name" value="ClpP/TepA"/>
</dbReference>
<dbReference type="HAMAP" id="MF_00444">
    <property type="entry name" value="ClpP"/>
    <property type="match status" value="1"/>
</dbReference>
<feature type="compositionally biased region" description="Polar residues" evidence="3">
    <location>
        <begin position="1"/>
        <end position="14"/>
    </location>
</feature>